<evidence type="ECO:0000256" key="14">
    <source>
        <dbReference type="ARBA" id="ARBA00032366"/>
    </source>
</evidence>
<evidence type="ECO:0000259" key="18">
    <source>
        <dbReference type="PROSITE" id="PS50089"/>
    </source>
</evidence>
<comment type="catalytic activity">
    <reaction evidence="1 16">
        <text>S-ubiquitinyl-[E2 ubiquitin-conjugating enzyme]-L-cysteine + [acceptor protein]-L-lysine = [E2 ubiquitin-conjugating enzyme]-L-cysteine + N(6)-ubiquitinyl-[acceptor protein]-L-lysine.</text>
        <dbReference type="EC" id="2.3.2.27"/>
    </reaction>
</comment>
<dbReference type="SUPFAM" id="SSF48371">
    <property type="entry name" value="ARM repeat"/>
    <property type="match status" value="1"/>
</dbReference>
<dbReference type="SUPFAM" id="SSF57850">
    <property type="entry name" value="RING/U-box"/>
    <property type="match status" value="1"/>
</dbReference>
<evidence type="ECO:0000256" key="7">
    <source>
        <dbReference type="ARBA" id="ARBA00022490"/>
    </source>
</evidence>
<gene>
    <name evidence="19" type="primary">106091233</name>
</gene>
<dbReference type="EnsemblMetazoa" id="SCAU002379-RA">
    <property type="protein sequence ID" value="SCAU002379-PA"/>
    <property type="gene ID" value="SCAU002379"/>
</dbReference>
<evidence type="ECO:0000256" key="6">
    <source>
        <dbReference type="ARBA" id="ARBA00017157"/>
    </source>
</evidence>
<evidence type="ECO:0000256" key="12">
    <source>
        <dbReference type="ARBA" id="ARBA00022786"/>
    </source>
</evidence>
<comment type="subunit">
    <text evidence="16">Component of the ribosome quality control complex (RQC).</text>
</comment>
<dbReference type="PANTHER" id="PTHR12389">
    <property type="entry name" value="ZINC FINGER PROTEIN 294"/>
    <property type="match status" value="1"/>
</dbReference>
<comment type="similarity">
    <text evidence="4 16">Belongs to the LTN1 family.</text>
</comment>
<evidence type="ECO:0000256" key="11">
    <source>
        <dbReference type="ARBA" id="ARBA00022771"/>
    </source>
</evidence>
<dbReference type="InterPro" id="IPR001841">
    <property type="entry name" value="Znf_RING"/>
</dbReference>
<dbReference type="InterPro" id="IPR054476">
    <property type="entry name" value="Ltn1_N"/>
</dbReference>
<dbReference type="Gene3D" id="1.25.10.10">
    <property type="entry name" value="Leucine-rich Repeat Variant"/>
    <property type="match status" value="1"/>
</dbReference>
<dbReference type="GO" id="GO:0072344">
    <property type="term" value="P:rescue of stalled ribosome"/>
    <property type="evidence" value="ECO:0007669"/>
    <property type="project" value="UniProtKB-UniRule"/>
</dbReference>
<dbReference type="Gene3D" id="3.30.40.10">
    <property type="entry name" value="Zinc/RING finger domain, C3HC4 (zinc finger)"/>
    <property type="match status" value="1"/>
</dbReference>
<keyword evidence="7" id="KW-0963">Cytoplasm</keyword>
<dbReference type="InterPro" id="IPR054478">
    <property type="entry name" value="LTN1_UBC"/>
</dbReference>
<dbReference type="Pfam" id="PF22999">
    <property type="entry name" value="LTN1_E3_ligase_6th"/>
    <property type="match status" value="1"/>
</dbReference>
<keyword evidence="10" id="KW-0677">Repeat</keyword>
<proteinExistence type="inferred from homology"/>
<feature type="domain" description="RING-type" evidence="18">
    <location>
        <begin position="1719"/>
        <end position="1766"/>
    </location>
</feature>
<evidence type="ECO:0000256" key="5">
    <source>
        <dbReference type="ARBA" id="ARBA00012483"/>
    </source>
</evidence>
<dbReference type="Proteomes" id="UP000095300">
    <property type="component" value="Unassembled WGS sequence"/>
</dbReference>
<evidence type="ECO:0000256" key="8">
    <source>
        <dbReference type="ARBA" id="ARBA00022679"/>
    </source>
</evidence>
<evidence type="ECO:0000256" key="4">
    <source>
        <dbReference type="ARBA" id="ARBA00007997"/>
    </source>
</evidence>
<dbReference type="STRING" id="35570.A0A1I8NVG8"/>
<dbReference type="Pfam" id="PF22958">
    <property type="entry name" value="Ltn1_1st"/>
    <property type="match status" value="1"/>
</dbReference>
<dbReference type="VEuPathDB" id="VectorBase:SCAU002379"/>
<dbReference type="InterPro" id="IPR039795">
    <property type="entry name" value="LTN1/Rkr1"/>
</dbReference>
<comment type="pathway">
    <text evidence="3 16">Protein modification; protein ubiquitination.</text>
</comment>
<evidence type="ECO:0000256" key="1">
    <source>
        <dbReference type="ARBA" id="ARBA00000900"/>
    </source>
</evidence>
<dbReference type="GO" id="GO:0008270">
    <property type="term" value="F:zinc ion binding"/>
    <property type="evidence" value="ECO:0007669"/>
    <property type="project" value="UniProtKB-KW"/>
</dbReference>
<name>A0A1I8NVG8_STOCA</name>
<dbReference type="EC" id="2.3.2.27" evidence="5 16"/>
<dbReference type="InterPro" id="IPR011989">
    <property type="entry name" value="ARM-like"/>
</dbReference>
<comment type="subcellular location">
    <subcellularLocation>
        <location evidence="2">Cytoplasm</location>
        <location evidence="2">Cytosol</location>
    </subcellularLocation>
</comment>
<dbReference type="PANTHER" id="PTHR12389:SF0">
    <property type="entry name" value="E3 UBIQUITIN-PROTEIN LIGASE LISTERIN"/>
    <property type="match status" value="1"/>
</dbReference>
<dbReference type="Pfam" id="PF23009">
    <property type="entry name" value="UBC_like"/>
    <property type="match status" value="1"/>
</dbReference>
<dbReference type="InterPro" id="IPR054477">
    <property type="entry name" value="LTN1_E3_ligase_6th"/>
</dbReference>
<evidence type="ECO:0000256" key="16">
    <source>
        <dbReference type="RuleBase" id="RU367090"/>
    </source>
</evidence>
<dbReference type="GO" id="GO:0061630">
    <property type="term" value="F:ubiquitin protein ligase activity"/>
    <property type="evidence" value="ECO:0007669"/>
    <property type="project" value="UniProtKB-UniRule"/>
</dbReference>
<dbReference type="GO" id="GO:0005829">
    <property type="term" value="C:cytosol"/>
    <property type="evidence" value="ECO:0007669"/>
    <property type="project" value="UniProtKB-SubCell"/>
</dbReference>
<dbReference type="GO" id="GO:0043023">
    <property type="term" value="F:ribosomal large subunit binding"/>
    <property type="evidence" value="ECO:0007669"/>
    <property type="project" value="TreeGrafter"/>
</dbReference>
<sequence length="1769" mass="203615">MGGKTKQTQRTKNNAKPSSSARSAELLGTTTFVGFSAHSDLGLIPFVPGFGTAEQMPETFDASISTPYQLTLKKMSKKDPMTKKKALQEFIDLINSSDMDEIKNILPLWPKFYQNLATDPEHTVRELSQTVLQILVSKCKKAIAPYLKQLVPVWLASRFDNYAPAASIASSSFSETFASNANRTREVCLHCQVDILEYASRNLTFHTAATLSTGKSLTAEEAEQKYQRVVVCSLKELSFFVEHTQDAEDQDQIKDLLTKLLVHQKFFSFAKNKLSVIKAAWFEFIYYLMQSPQLMDIVEQHKSQVTAIAFQNIDESDPLVAPHVWGCILLTQTNFKDWPVTIDFREKVWPKFSSLLRNAFNRNAQAICPNILPFFSQLSQVTTDRTEYHQMVRQFFDNLKGVLVSETNNISKQDTIIIIKTYFECLRYINQKIINASKVQPSPEENELVLQLLQDNVMQPLKWCLTSTNGLATRYIFQNASTLVAFFDKQHTDCPVYQQLLDKFWQSLFNITTEDLNQPDVGELYLERIIELINDLYVANPNLEEHRVKFATLVAEDKETKDNGVDDNQPLLERPRTPKEQLTAAAFRQKELKQLVLQLLRKCIKKTETLNTSRYIKHVRLLCNMFNDKDFFIKLTESNTLESSLTTFVNLLSTSFLDNEACEIVVDVVFEILHLVEKSQRFEYIDKQLMKIPHHLTQTLVLQRLLSHPLCIEPEVRHILAQAEITDIISKVSRNVVKNNSKDLFNLLHKCFFETDTGDILISSKTVDKILMILSEPLVDSSYETEHEGEGDENTDIDACASFVAQIMPVVCSKENASLEVKHDVFLRLFKFSIEKSANDFISEDTLWEITTCWQDALSSEDIVIDDALLQKCADVVASQGEKPNLSSTAIDSIAEASGKFVTCSTENIQDEKERYDKIDKVLETILTNDQLAIKDLHNVCLLVESLKGLVTPSSGFVQNMRRLNELHAVLQKSLLNFSILSKLVCCKPMQAADMGLQEKSEANDEEITDDYCDPNENLLKVWSNYLQDELLKYINIAAAADSLVNLCDSLDKSLVSVCLELSEKVQSLLRNSGELSITLKERLLEEAAKEIDIAYFRSLPYLVNVQQYAQFEESGLLLLAEDLQEYFAGRKTFKAYMAALQYLLPKLEAKTLDMQCPIMRCDPDELWIKAAVFHSLIENNFSSSYNEKSDQNIITVALQFITEHADKLHTQKDLLLYQCEIQKQEFKNILNAVEYIRLLECVLQRIPYQLTIKNWDVIRIGLGHWILSVTKSLDHALDKVEQKSLYFTLHVFKLFLSLTKFFNEEKQKSSTELVKNVHDEWLQVFSRDVYLTLFKTFYKVCQFQDIPNDFLDCWEIFLVELTTTMEFMDFGIVYTFCKNSNQMTLDHICNFLLKNLSSPIHSLRTLSIFMMRNLTPYFVADDIEMYDIKSEQIDKDEHKSIKWHFLNRFEDYMGRYDMPIRKYLSEFSFKLTELSEMSAIDRHEALSYLMLWDCIIYACAKSPVALRSVYTTFLHENKYEENLLHFLFRCMPVEILKNHNTKQLNNDIFKGLTWSQIKDCNLSLEKYTCHLYTDVLSKLPAVVRKWWNTSPSRQKTFVDTLTTNFVSPIICQEELMAIASKKDKHENMQVTVHMSTREVLAVYSIDEARMELVITLASNYPLGSVKVDCNKQIGGRSSSRNVAMQLTIFLTHQNGTIFDGLALWKNNLDKKFEGVEECYVCYTVIHQDTCQLPKLTCKTCKKKFHGPCLYKWFTTSSKSTCPICRNVF</sequence>
<dbReference type="InterPro" id="IPR016024">
    <property type="entry name" value="ARM-type_fold"/>
</dbReference>
<comment type="function">
    <text evidence="16">E3 ubiquitin-protein ligase. Component of the ribosome quality control complex (RQC), a ribosome-associated complex that mediates ubiquitination and extraction of incompletely synthesized nascent chains for proteasomal degradation.</text>
</comment>
<keyword evidence="8 16" id="KW-0808">Transferase</keyword>
<reference evidence="19" key="1">
    <citation type="submission" date="2020-05" db="UniProtKB">
        <authorList>
            <consortium name="EnsemblMetazoa"/>
        </authorList>
    </citation>
    <scope>IDENTIFICATION</scope>
    <source>
        <strain evidence="19">USDA</strain>
    </source>
</reference>
<accession>A0A1I8NVG8</accession>
<dbReference type="GO" id="GO:0016567">
    <property type="term" value="P:protein ubiquitination"/>
    <property type="evidence" value="ECO:0007669"/>
    <property type="project" value="UniProtKB-UniPathway"/>
</dbReference>
<protein>
    <recommendedName>
        <fullName evidence="6 16">E3 ubiquitin-protein ligase listerin</fullName>
        <ecNumber evidence="5 16">2.3.2.27</ecNumber>
    </recommendedName>
    <alternativeName>
        <fullName evidence="14 16">RING-type E3 ubiquitin transferase listerin</fullName>
    </alternativeName>
</protein>
<dbReference type="OrthoDB" id="6108at2759"/>
<keyword evidence="13 16" id="KW-0862">Zinc</keyword>
<evidence type="ECO:0000256" key="15">
    <source>
        <dbReference type="PROSITE-ProRule" id="PRU00175"/>
    </source>
</evidence>
<dbReference type="UniPathway" id="UPA00143"/>
<evidence type="ECO:0000256" key="17">
    <source>
        <dbReference type="SAM" id="MobiDB-lite"/>
    </source>
</evidence>
<evidence type="ECO:0000256" key="2">
    <source>
        <dbReference type="ARBA" id="ARBA00004514"/>
    </source>
</evidence>
<keyword evidence="11 15" id="KW-0863">Zinc-finger</keyword>
<dbReference type="FunFam" id="3.30.40.10:FF:000038">
    <property type="entry name" value="E3 ubiquitin-protein ligase listerin"/>
    <property type="match status" value="1"/>
</dbReference>
<keyword evidence="20" id="KW-1185">Reference proteome</keyword>
<dbReference type="PROSITE" id="PS50089">
    <property type="entry name" value="ZF_RING_2"/>
    <property type="match status" value="1"/>
</dbReference>
<dbReference type="InterPro" id="IPR013083">
    <property type="entry name" value="Znf_RING/FYVE/PHD"/>
</dbReference>
<dbReference type="GO" id="GO:1990116">
    <property type="term" value="P:ribosome-associated ubiquitin-dependent protein catabolic process"/>
    <property type="evidence" value="ECO:0007669"/>
    <property type="project" value="UniProtKB-UniRule"/>
</dbReference>
<keyword evidence="12 16" id="KW-0833">Ubl conjugation pathway</keyword>
<organism evidence="19 20">
    <name type="scientific">Stomoxys calcitrans</name>
    <name type="common">Stable fly</name>
    <name type="synonym">Conops calcitrans</name>
    <dbReference type="NCBI Taxonomy" id="35570"/>
    <lineage>
        <taxon>Eukaryota</taxon>
        <taxon>Metazoa</taxon>
        <taxon>Ecdysozoa</taxon>
        <taxon>Arthropoda</taxon>
        <taxon>Hexapoda</taxon>
        <taxon>Insecta</taxon>
        <taxon>Pterygota</taxon>
        <taxon>Neoptera</taxon>
        <taxon>Endopterygota</taxon>
        <taxon>Diptera</taxon>
        <taxon>Brachycera</taxon>
        <taxon>Muscomorpha</taxon>
        <taxon>Muscoidea</taxon>
        <taxon>Muscidae</taxon>
        <taxon>Stomoxys</taxon>
    </lineage>
</organism>
<dbReference type="KEGG" id="scac:106091233"/>
<evidence type="ECO:0000313" key="19">
    <source>
        <dbReference type="EnsemblMetazoa" id="SCAU002379-PA"/>
    </source>
</evidence>
<dbReference type="GO" id="GO:1990112">
    <property type="term" value="C:RQC complex"/>
    <property type="evidence" value="ECO:0007669"/>
    <property type="project" value="UniProtKB-UniRule"/>
</dbReference>
<keyword evidence="9 16" id="KW-0479">Metal-binding</keyword>
<evidence type="ECO:0000256" key="13">
    <source>
        <dbReference type="ARBA" id="ARBA00022833"/>
    </source>
</evidence>
<evidence type="ECO:0000256" key="10">
    <source>
        <dbReference type="ARBA" id="ARBA00022737"/>
    </source>
</evidence>
<feature type="region of interest" description="Disordered" evidence="17">
    <location>
        <begin position="1"/>
        <end position="23"/>
    </location>
</feature>
<evidence type="ECO:0000313" key="20">
    <source>
        <dbReference type="Proteomes" id="UP000095300"/>
    </source>
</evidence>
<evidence type="ECO:0000256" key="3">
    <source>
        <dbReference type="ARBA" id="ARBA00004906"/>
    </source>
</evidence>
<evidence type="ECO:0000256" key="9">
    <source>
        <dbReference type="ARBA" id="ARBA00022723"/>
    </source>
</evidence>